<dbReference type="InterPro" id="IPR006665">
    <property type="entry name" value="OmpA-like"/>
</dbReference>
<evidence type="ECO:0000256" key="1">
    <source>
        <dbReference type="PROSITE-ProRule" id="PRU00473"/>
    </source>
</evidence>
<keyword evidence="1" id="KW-0472">Membrane</keyword>
<sequence>MKRNTITVLILLFTLHFSTAQSKRELVQEIDGLKTKIQDTEVALAESRQENRIASAKLSAYETQISHLKQTNASLLSNLNGFLEASTKKSENIGSTLESLRQKEIQLRTISDAISHHDSLTLATLTNFKKVLGNELSMSLSHGALAISLPNTMIFGENTKNFKVSEKADMLLSKIASALQAQPELKIEVVSNSNAVETKENKLDNWEISTQQAAAIAKVLQKKYQIDASRIQAKGKSELGFDSIETKTQIIIQPAFYNFFKLVKENIKN</sequence>
<dbReference type="InterPro" id="IPR036737">
    <property type="entry name" value="OmpA-like_sf"/>
</dbReference>
<dbReference type="Gene3D" id="3.30.1330.60">
    <property type="entry name" value="OmpA-like domain"/>
    <property type="match status" value="1"/>
</dbReference>
<dbReference type="Pfam" id="PF00691">
    <property type="entry name" value="OmpA"/>
    <property type="match status" value="1"/>
</dbReference>
<proteinExistence type="predicted"/>
<dbReference type="GO" id="GO:0016020">
    <property type="term" value="C:membrane"/>
    <property type="evidence" value="ECO:0007669"/>
    <property type="project" value="UniProtKB-UniRule"/>
</dbReference>
<accession>A0A1M6DUV1</accession>
<gene>
    <name evidence="4" type="ORF">SAMN04487911_105137</name>
</gene>
<dbReference type="Proteomes" id="UP000184231">
    <property type="component" value="Unassembled WGS sequence"/>
</dbReference>
<feature type="domain" description="OmpA-like" evidence="3">
    <location>
        <begin position="142"/>
        <end position="269"/>
    </location>
</feature>
<evidence type="ECO:0000259" key="3">
    <source>
        <dbReference type="PROSITE" id="PS51123"/>
    </source>
</evidence>
<organism evidence="4 5">
    <name type="scientific">Arenibacter nanhaiticus</name>
    <dbReference type="NCBI Taxonomy" id="558155"/>
    <lineage>
        <taxon>Bacteria</taxon>
        <taxon>Pseudomonadati</taxon>
        <taxon>Bacteroidota</taxon>
        <taxon>Flavobacteriia</taxon>
        <taxon>Flavobacteriales</taxon>
        <taxon>Flavobacteriaceae</taxon>
        <taxon>Arenibacter</taxon>
    </lineage>
</organism>
<feature type="coiled-coil region" evidence="2">
    <location>
        <begin position="23"/>
        <end position="64"/>
    </location>
</feature>
<evidence type="ECO:0000313" key="5">
    <source>
        <dbReference type="Proteomes" id="UP000184231"/>
    </source>
</evidence>
<evidence type="ECO:0000256" key="2">
    <source>
        <dbReference type="SAM" id="Coils"/>
    </source>
</evidence>
<name>A0A1M6DUV1_9FLAO</name>
<keyword evidence="5" id="KW-1185">Reference proteome</keyword>
<dbReference type="AlphaFoldDB" id="A0A1M6DUV1"/>
<dbReference type="EMBL" id="FQYX01000005">
    <property type="protein sequence ID" value="SHI76798.1"/>
    <property type="molecule type" value="Genomic_DNA"/>
</dbReference>
<dbReference type="OrthoDB" id="1427661at2"/>
<protein>
    <submittedName>
        <fullName evidence="4">OmpA family protein</fullName>
    </submittedName>
</protein>
<evidence type="ECO:0000313" key="4">
    <source>
        <dbReference type="EMBL" id="SHI76798.1"/>
    </source>
</evidence>
<dbReference type="RefSeq" id="WP_072763555.1">
    <property type="nucleotide sequence ID" value="NZ_FQYX01000005.1"/>
</dbReference>
<reference evidence="4 5" key="1">
    <citation type="submission" date="2016-11" db="EMBL/GenBank/DDBJ databases">
        <authorList>
            <person name="Jaros S."/>
            <person name="Januszkiewicz K."/>
            <person name="Wedrychowicz H."/>
        </authorList>
    </citation>
    <scope>NUCLEOTIDE SEQUENCE [LARGE SCALE GENOMIC DNA]</scope>
    <source>
        <strain evidence="4 5">CGMCC 1.8863</strain>
    </source>
</reference>
<dbReference type="SUPFAM" id="SSF103088">
    <property type="entry name" value="OmpA-like"/>
    <property type="match status" value="1"/>
</dbReference>
<dbReference type="STRING" id="558155.SAMN04487911_105137"/>
<dbReference type="PROSITE" id="PS51123">
    <property type="entry name" value="OMPA_2"/>
    <property type="match status" value="1"/>
</dbReference>
<keyword evidence="2" id="KW-0175">Coiled coil</keyword>